<dbReference type="GO" id="GO:0007234">
    <property type="term" value="P:osmosensory signaling via phosphorelay pathway"/>
    <property type="evidence" value="ECO:0007669"/>
    <property type="project" value="TreeGrafter"/>
</dbReference>
<keyword evidence="6" id="KW-0472">Membrane</keyword>
<dbReference type="CDD" id="cd00130">
    <property type="entry name" value="PAS"/>
    <property type="match status" value="1"/>
</dbReference>
<evidence type="ECO:0000259" key="8">
    <source>
        <dbReference type="PROSITE" id="PS50109"/>
    </source>
</evidence>
<dbReference type="InterPro" id="IPR013656">
    <property type="entry name" value="PAS_4"/>
</dbReference>
<dbReference type="GO" id="GO:0000155">
    <property type="term" value="F:phosphorelay sensor kinase activity"/>
    <property type="evidence" value="ECO:0007669"/>
    <property type="project" value="InterPro"/>
</dbReference>
<evidence type="ECO:0000256" key="4">
    <source>
        <dbReference type="ARBA" id="ARBA00022679"/>
    </source>
</evidence>
<dbReference type="EC" id="2.7.13.3" evidence="2"/>
<keyword evidence="7" id="KW-0175">Coiled coil</keyword>
<evidence type="ECO:0000256" key="5">
    <source>
        <dbReference type="ARBA" id="ARBA00022777"/>
    </source>
</evidence>
<keyword evidence="4" id="KW-0808">Transferase</keyword>
<dbReference type="GO" id="GO:0030295">
    <property type="term" value="F:protein kinase activator activity"/>
    <property type="evidence" value="ECO:0007669"/>
    <property type="project" value="TreeGrafter"/>
</dbReference>
<evidence type="ECO:0000313" key="10">
    <source>
        <dbReference type="Proteomes" id="UP000594430"/>
    </source>
</evidence>
<dbReference type="InterPro" id="IPR035965">
    <property type="entry name" value="PAS-like_dom_sf"/>
</dbReference>
<dbReference type="InterPro" id="IPR050351">
    <property type="entry name" value="BphY/WalK/GraS-like"/>
</dbReference>
<dbReference type="Gene3D" id="1.10.287.130">
    <property type="match status" value="1"/>
</dbReference>
<dbReference type="GO" id="GO:0016020">
    <property type="term" value="C:membrane"/>
    <property type="evidence" value="ECO:0007669"/>
    <property type="project" value="UniProtKB-SubCell"/>
</dbReference>
<dbReference type="PROSITE" id="PS50109">
    <property type="entry name" value="HIS_KIN"/>
    <property type="match status" value="1"/>
</dbReference>
<dbReference type="Gene3D" id="3.30.565.10">
    <property type="entry name" value="Histidine kinase-like ATPase, C-terminal domain"/>
    <property type="match status" value="1"/>
</dbReference>
<evidence type="ECO:0000256" key="7">
    <source>
        <dbReference type="SAM" id="Coils"/>
    </source>
</evidence>
<dbReference type="PANTHER" id="PTHR42878:SF15">
    <property type="entry name" value="BACTERIOPHYTOCHROME"/>
    <property type="match status" value="1"/>
</dbReference>
<dbReference type="SMART" id="SM00387">
    <property type="entry name" value="HATPase_c"/>
    <property type="match status" value="1"/>
</dbReference>
<dbReference type="Pfam" id="PF08448">
    <property type="entry name" value="PAS_4"/>
    <property type="match status" value="1"/>
</dbReference>
<accession>A0A7S9L895</accession>
<feature type="domain" description="Histidine kinase" evidence="8">
    <location>
        <begin position="175"/>
        <end position="385"/>
    </location>
</feature>
<evidence type="ECO:0000256" key="2">
    <source>
        <dbReference type="ARBA" id="ARBA00012438"/>
    </source>
</evidence>
<dbReference type="SMART" id="SM00388">
    <property type="entry name" value="HisKA"/>
    <property type="match status" value="1"/>
</dbReference>
<feature type="coiled-coil region" evidence="7">
    <location>
        <begin position="131"/>
        <end position="161"/>
    </location>
</feature>
<dbReference type="SUPFAM" id="SSF47384">
    <property type="entry name" value="Homodimeric domain of signal transducing histidine kinase"/>
    <property type="match status" value="1"/>
</dbReference>
<dbReference type="SUPFAM" id="SSF55874">
    <property type="entry name" value="ATPase domain of HSP90 chaperone/DNA topoisomerase II/histidine kinase"/>
    <property type="match status" value="1"/>
</dbReference>
<dbReference type="PANTHER" id="PTHR42878">
    <property type="entry name" value="TWO-COMPONENT HISTIDINE KINASE"/>
    <property type="match status" value="1"/>
</dbReference>
<dbReference type="InterPro" id="IPR004358">
    <property type="entry name" value="Sig_transdc_His_kin-like_C"/>
</dbReference>
<name>A0A7S9L895_9PSED</name>
<sequence length="385" mass="42245">MDNTALLSTQAFFEHAPCALVVMAPDGTLVRCNQTLADWLGYDSATLHAMSFDQLLPADGRVFLLTHWGPLLNMQGSISEVKIALRHRDGRKLPMLLSGVRRESDDGIRYHLALFSALESTSSGKAALEAMQRAEEMLAQKIEAESALQRAQAELAAAYQEVQRRAVFSEQMVAIASHDLKNPLTAIQMAASMLKRDLPSDRARRLLAGIDTSTERALRMIVDLLDFASVRLGPGMTIRREPVDLVRAVDYSVSELKVAFPDAQIRHYARGWRVVQVDPDRLQQLMGNLVANAVAYGDLRYPITVTTDFSDDGAVVTVHNHGTAIDDALLPTLFEPMTRGSDCQDTVRSVGLGLFIVKKIAEAHGGSVNMCSDGVLGTRFEVWLG</sequence>
<dbReference type="InterPro" id="IPR005467">
    <property type="entry name" value="His_kinase_dom"/>
</dbReference>
<dbReference type="Gene3D" id="3.30.450.20">
    <property type="entry name" value="PAS domain"/>
    <property type="match status" value="1"/>
</dbReference>
<dbReference type="InterPro" id="IPR003661">
    <property type="entry name" value="HisK_dim/P_dom"/>
</dbReference>
<reference evidence="9 10" key="1">
    <citation type="submission" date="2020-11" db="EMBL/GenBank/DDBJ databases">
        <title>Pseudomonas fulva producing VIM-24.</title>
        <authorList>
            <person name="Liu S."/>
        </authorList>
    </citation>
    <scope>NUCLEOTIDE SEQUENCE [LARGE SCALE GENOMIC DNA]</scope>
    <source>
        <strain evidence="9 10">ZDHY414</strain>
    </source>
</reference>
<dbReference type="InterPro" id="IPR036097">
    <property type="entry name" value="HisK_dim/P_sf"/>
</dbReference>
<dbReference type="Proteomes" id="UP000594430">
    <property type="component" value="Chromosome"/>
</dbReference>
<dbReference type="PRINTS" id="PR00344">
    <property type="entry name" value="BCTRLSENSOR"/>
</dbReference>
<gene>
    <name evidence="9" type="ORF">IZU98_01115</name>
</gene>
<evidence type="ECO:0000256" key="6">
    <source>
        <dbReference type="ARBA" id="ARBA00023136"/>
    </source>
</evidence>
<dbReference type="AlphaFoldDB" id="A0A7S9L895"/>
<evidence type="ECO:0000256" key="3">
    <source>
        <dbReference type="ARBA" id="ARBA00022553"/>
    </source>
</evidence>
<dbReference type="Pfam" id="PF00512">
    <property type="entry name" value="HisKA"/>
    <property type="match status" value="1"/>
</dbReference>
<comment type="catalytic activity">
    <reaction evidence="1">
        <text>ATP + protein L-histidine = ADP + protein N-phospho-L-histidine.</text>
        <dbReference type="EC" id="2.7.13.3"/>
    </reaction>
</comment>
<proteinExistence type="predicted"/>
<dbReference type="EMBL" id="CP064946">
    <property type="protein sequence ID" value="QPH49365.1"/>
    <property type="molecule type" value="Genomic_DNA"/>
</dbReference>
<dbReference type="RefSeq" id="WP_049696768.1">
    <property type="nucleotide sequence ID" value="NZ_CP064943.1"/>
</dbReference>
<dbReference type="SUPFAM" id="SSF55785">
    <property type="entry name" value="PYP-like sensor domain (PAS domain)"/>
    <property type="match status" value="1"/>
</dbReference>
<evidence type="ECO:0000313" key="9">
    <source>
        <dbReference type="EMBL" id="QPH49365.1"/>
    </source>
</evidence>
<evidence type="ECO:0000256" key="1">
    <source>
        <dbReference type="ARBA" id="ARBA00000085"/>
    </source>
</evidence>
<dbReference type="InterPro" id="IPR003594">
    <property type="entry name" value="HATPase_dom"/>
</dbReference>
<keyword evidence="5 9" id="KW-0418">Kinase</keyword>
<dbReference type="CDD" id="cd00075">
    <property type="entry name" value="HATPase"/>
    <property type="match status" value="1"/>
</dbReference>
<organism evidence="9 10">
    <name type="scientific">Pseudomonas fulva</name>
    <dbReference type="NCBI Taxonomy" id="47880"/>
    <lineage>
        <taxon>Bacteria</taxon>
        <taxon>Pseudomonadati</taxon>
        <taxon>Pseudomonadota</taxon>
        <taxon>Gammaproteobacteria</taxon>
        <taxon>Pseudomonadales</taxon>
        <taxon>Pseudomonadaceae</taxon>
        <taxon>Pseudomonas</taxon>
    </lineage>
</organism>
<dbReference type="GO" id="GO:0000156">
    <property type="term" value="F:phosphorelay response regulator activity"/>
    <property type="evidence" value="ECO:0007669"/>
    <property type="project" value="TreeGrafter"/>
</dbReference>
<dbReference type="InterPro" id="IPR000014">
    <property type="entry name" value="PAS"/>
</dbReference>
<keyword evidence="3" id="KW-0597">Phosphoprotein</keyword>
<dbReference type="Pfam" id="PF02518">
    <property type="entry name" value="HATPase_c"/>
    <property type="match status" value="1"/>
</dbReference>
<dbReference type="InterPro" id="IPR036890">
    <property type="entry name" value="HATPase_C_sf"/>
</dbReference>
<dbReference type="CDD" id="cd00082">
    <property type="entry name" value="HisKA"/>
    <property type="match status" value="1"/>
</dbReference>
<protein>
    <recommendedName>
        <fullName evidence="2">histidine kinase</fullName>
        <ecNumber evidence="2">2.7.13.3</ecNumber>
    </recommendedName>
</protein>
<dbReference type="NCBIfam" id="TIGR00229">
    <property type="entry name" value="sensory_box"/>
    <property type="match status" value="1"/>
</dbReference>